<dbReference type="InterPro" id="IPR036770">
    <property type="entry name" value="Ankyrin_rpt-contain_sf"/>
</dbReference>
<sequence length="322" mass="35482">MAAGVVLRNAELVRVIASYEAGVYADVRACLRCVHEASCSLLRPSAFRHPWLLRLVPFYDALDQQLAAFAAAFAPWLAQWGVRRLHRLVACDDNMRFVLLTHAVAVNDEVLLASILASPAMCPTDTLPFTHAIELGAWKGHVKVVQMLLLRKDHRCTASALDLAARAGHLPMVQSLHTRGYEATRRAMDDAATRGHIKIVRFLHDVRREGCSTDAMDGAAANGHLNVVAFLHDHRRESCTVRAMDEAAANGHLTVVDFLHRFRHEGCSTRAIDGASFHGHLDVVRFLLTHRREGGSREAIIGAQQRHHSAIVALLSAATLTM</sequence>
<gene>
    <name evidence="1" type="ORF">SDRG_10181</name>
</gene>
<dbReference type="OrthoDB" id="74529at2759"/>
<dbReference type="OMA" id="CLRCVHE"/>
<dbReference type="VEuPathDB" id="FungiDB:SDRG_10181"/>
<dbReference type="PANTHER" id="PTHR46586:SF3">
    <property type="entry name" value="ANKYRIN REPEAT-CONTAINING PROTEIN"/>
    <property type="match status" value="1"/>
</dbReference>
<evidence type="ECO:0008006" key="3">
    <source>
        <dbReference type="Google" id="ProtNLM"/>
    </source>
</evidence>
<dbReference type="InterPro" id="IPR052050">
    <property type="entry name" value="SecEffector_AnkRepeat"/>
</dbReference>
<dbReference type="InParanoid" id="T0QBF5"/>
<evidence type="ECO:0000313" key="2">
    <source>
        <dbReference type="Proteomes" id="UP000030762"/>
    </source>
</evidence>
<keyword evidence="2" id="KW-1185">Reference proteome</keyword>
<protein>
    <recommendedName>
        <fullName evidence="3">Ankyrin repeat domain containing protein</fullName>
    </recommendedName>
</protein>
<dbReference type="Gene3D" id="1.25.40.20">
    <property type="entry name" value="Ankyrin repeat-containing domain"/>
    <property type="match status" value="1"/>
</dbReference>
<organism evidence="1 2">
    <name type="scientific">Saprolegnia diclina (strain VS20)</name>
    <dbReference type="NCBI Taxonomy" id="1156394"/>
    <lineage>
        <taxon>Eukaryota</taxon>
        <taxon>Sar</taxon>
        <taxon>Stramenopiles</taxon>
        <taxon>Oomycota</taxon>
        <taxon>Saprolegniomycetes</taxon>
        <taxon>Saprolegniales</taxon>
        <taxon>Saprolegniaceae</taxon>
        <taxon>Saprolegnia</taxon>
    </lineage>
</organism>
<dbReference type="AlphaFoldDB" id="T0QBF5"/>
<dbReference type="RefSeq" id="XP_008614383.1">
    <property type="nucleotide sequence ID" value="XM_008616161.1"/>
</dbReference>
<name>T0QBF5_SAPDV</name>
<dbReference type="PANTHER" id="PTHR46586">
    <property type="entry name" value="ANKYRIN REPEAT-CONTAINING PROTEIN"/>
    <property type="match status" value="1"/>
</dbReference>
<accession>T0QBF5</accession>
<proteinExistence type="predicted"/>
<dbReference type="Proteomes" id="UP000030762">
    <property type="component" value="Unassembled WGS sequence"/>
</dbReference>
<dbReference type="SUPFAM" id="SSF48403">
    <property type="entry name" value="Ankyrin repeat"/>
    <property type="match status" value="1"/>
</dbReference>
<evidence type="ECO:0000313" key="1">
    <source>
        <dbReference type="EMBL" id="EQC31981.1"/>
    </source>
</evidence>
<reference evidence="1 2" key="1">
    <citation type="submission" date="2012-04" db="EMBL/GenBank/DDBJ databases">
        <title>The Genome Sequence of Saprolegnia declina VS20.</title>
        <authorList>
            <consortium name="The Broad Institute Genome Sequencing Platform"/>
            <person name="Russ C."/>
            <person name="Nusbaum C."/>
            <person name="Tyler B."/>
            <person name="van West P."/>
            <person name="Dieguez-Uribeondo J."/>
            <person name="de Bruijn I."/>
            <person name="Tripathy S."/>
            <person name="Jiang R."/>
            <person name="Young S.K."/>
            <person name="Zeng Q."/>
            <person name="Gargeya S."/>
            <person name="Fitzgerald M."/>
            <person name="Haas B."/>
            <person name="Abouelleil A."/>
            <person name="Alvarado L."/>
            <person name="Arachchi H.M."/>
            <person name="Berlin A."/>
            <person name="Chapman S.B."/>
            <person name="Goldberg J."/>
            <person name="Griggs A."/>
            <person name="Gujja S."/>
            <person name="Hansen M."/>
            <person name="Howarth C."/>
            <person name="Imamovic A."/>
            <person name="Larimer J."/>
            <person name="McCowen C."/>
            <person name="Montmayeur A."/>
            <person name="Murphy C."/>
            <person name="Neiman D."/>
            <person name="Pearson M."/>
            <person name="Priest M."/>
            <person name="Roberts A."/>
            <person name="Saif S."/>
            <person name="Shea T."/>
            <person name="Sisk P."/>
            <person name="Sykes S."/>
            <person name="Wortman J."/>
            <person name="Nusbaum C."/>
            <person name="Birren B."/>
        </authorList>
    </citation>
    <scope>NUCLEOTIDE SEQUENCE [LARGE SCALE GENOMIC DNA]</scope>
    <source>
        <strain evidence="1 2">VS20</strain>
    </source>
</reference>
<dbReference type="GeneID" id="19950908"/>
<dbReference type="STRING" id="1156394.T0QBF5"/>
<dbReference type="EMBL" id="JH767165">
    <property type="protein sequence ID" value="EQC31981.1"/>
    <property type="molecule type" value="Genomic_DNA"/>
</dbReference>